<evidence type="ECO:0000313" key="2">
    <source>
        <dbReference type="EMBL" id="KAL1836553.1"/>
    </source>
</evidence>
<organism evidence="2 3">
    <name type="scientific">Humicola insolens</name>
    <name type="common">Soft-rot fungus</name>
    <dbReference type="NCBI Taxonomy" id="85995"/>
    <lineage>
        <taxon>Eukaryota</taxon>
        <taxon>Fungi</taxon>
        <taxon>Dikarya</taxon>
        <taxon>Ascomycota</taxon>
        <taxon>Pezizomycotina</taxon>
        <taxon>Sordariomycetes</taxon>
        <taxon>Sordariomycetidae</taxon>
        <taxon>Sordariales</taxon>
        <taxon>Chaetomiaceae</taxon>
        <taxon>Mycothermus</taxon>
    </lineage>
</organism>
<feature type="compositionally biased region" description="Low complexity" evidence="1">
    <location>
        <begin position="542"/>
        <end position="562"/>
    </location>
</feature>
<dbReference type="PANTHER" id="PTHR10957">
    <property type="entry name" value="RAP1 GTPASE-GDP DISSOCIATION STIMULATOR 1"/>
    <property type="match status" value="1"/>
</dbReference>
<dbReference type="InterPro" id="IPR040144">
    <property type="entry name" value="RAP1GDS1"/>
</dbReference>
<accession>A0ABR3V5F9</accession>
<proteinExistence type="predicted"/>
<dbReference type="EMBL" id="JAZGSY010000397">
    <property type="protein sequence ID" value="KAL1836553.1"/>
    <property type="molecule type" value="Genomic_DNA"/>
</dbReference>
<feature type="region of interest" description="Disordered" evidence="1">
    <location>
        <begin position="542"/>
        <end position="573"/>
    </location>
</feature>
<feature type="region of interest" description="Disordered" evidence="1">
    <location>
        <begin position="472"/>
        <end position="507"/>
    </location>
</feature>
<feature type="compositionally biased region" description="Polar residues" evidence="1">
    <location>
        <begin position="491"/>
        <end position="501"/>
    </location>
</feature>
<dbReference type="InterPro" id="IPR016024">
    <property type="entry name" value="ARM-type_fold"/>
</dbReference>
<reference evidence="2 3" key="1">
    <citation type="journal article" date="2024" name="Commun. Biol.">
        <title>Comparative genomic analysis of thermophilic fungi reveals convergent evolutionary adaptations and gene losses.</title>
        <authorList>
            <person name="Steindorff A.S."/>
            <person name="Aguilar-Pontes M.V."/>
            <person name="Robinson A.J."/>
            <person name="Andreopoulos B."/>
            <person name="LaButti K."/>
            <person name="Kuo A."/>
            <person name="Mondo S."/>
            <person name="Riley R."/>
            <person name="Otillar R."/>
            <person name="Haridas S."/>
            <person name="Lipzen A."/>
            <person name="Grimwood J."/>
            <person name="Schmutz J."/>
            <person name="Clum A."/>
            <person name="Reid I.D."/>
            <person name="Moisan M.C."/>
            <person name="Butler G."/>
            <person name="Nguyen T.T.M."/>
            <person name="Dewar K."/>
            <person name="Conant G."/>
            <person name="Drula E."/>
            <person name="Henrissat B."/>
            <person name="Hansel C."/>
            <person name="Singer S."/>
            <person name="Hutchinson M.I."/>
            <person name="de Vries R.P."/>
            <person name="Natvig D.O."/>
            <person name="Powell A.J."/>
            <person name="Tsang A."/>
            <person name="Grigoriev I.V."/>
        </authorList>
    </citation>
    <scope>NUCLEOTIDE SEQUENCE [LARGE SCALE GENOMIC DNA]</scope>
    <source>
        <strain evidence="2 3">CBS 620.91</strain>
    </source>
</reference>
<gene>
    <name evidence="2" type="ORF">VTJ49DRAFT_5030</name>
</gene>
<feature type="compositionally biased region" description="Basic and acidic residues" evidence="1">
    <location>
        <begin position="564"/>
        <end position="573"/>
    </location>
</feature>
<keyword evidence="3" id="KW-1185">Reference proteome</keyword>
<dbReference type="SUPFAM" id="SSF48371">
    <property type="entry name" value="ARM repeat"/>
    <property type="match status" value="1"/>
</dbReference>
<dbReference type="Proteomes" id="UP001583172">
    <property type="component" value="Unassembled WGS sequence"/>
</dbReference>
<comment type="caution">
    <text evidence="2">The sequence shown here is derived from an EMBL/GenBank/DDBJ whole genome shotgun (WGS) entry which is preliminary data.</text>
</comment>
<dbReference type="Gene3D" id="1.25.10.10">
    <property type="entry name" value="Leucine-rich Repeat Variant"/>
    <property type="match status" value="1"/>
</dbReference>
<protein>
    <submittedName>
        <fullName evidence="2">Uncharacterized protein</fullName>
    </submittedName>
</protein>
<sequence length="654" mass="70165">MPLLANPAADAYLPLAIAAALNACVDYKPAQQQASEEGLSKLLVDIISGERLKSCEGFLSHVMTIFELLCSQDSEPKVANPKTPLHLLALATSDRYDADLESFFEICTPALAYLTYQDMQPVVLQDSGIELLQKAFHQLYTRFDITDLDSDTAKQLKQIGDTFLSVFADISALPGFADACTLDSRVAETLVSWLSSPAPSLANLQTAACLVLGNLSRSDEASIALLSRVLQPLADILWHAIPPALSPSPSSVKPPAPPLQLIHAALSFLKNLAIPAANKPIMGASLLEPASAALLPCLWKSTRTQPQLQFVAVSLTRLLLANCPANARRLCTPLPEDNSNGAGNTQDKHPSNLHLLLSTAASADEDPIKIEAARSAAQVCRALHSLPVAETLDPSWTWPATPASSDLLHSGEEVQNNDQQLLTRFYTTHASSFARALILLLTHPRFPSLRSEAIFALALMARSASGARVALQVLPPPPTPSQSSAADDNKATPTTTHQSQPPLNPEPWKVLVKVIAGSGPEKANQRDAVETASAQIAAAFTTTTPEAASQPSQTDPAQPQPDVQDDKKNEEKDPDLTIQKLSLTPQPLDAQHHKSHPPAQVAAMDRENAMVLVAELLRQFPGKLVGLRGVLEGVLARGGELVVEQRQVQQQQQE</sequence>
<dbReference type="InterPro" id="IPR011989">
    <property type="entry name" value="ARM-like"/>
</dbReference>
<name>A0ABR3V5F9_HUMIN</name>
<evidence type="ECO:0000313" key="3">
    <source>
        <dbReference type="Proteomes" id="UP001583172"/>
    </source>
</evidence>
<evidence type="ECO:0000256" key="1">
    <source>
        <dbReference type="SAM" id="MobiDB-lite"/>
    </source>
</evidence>